<dbReference type="Proteomes" id="UP000321204">
    <property type="component" value="Chromosome"/>
</dbReference>
<dbReference type="AlphaFoldDB" id="A0A5B8UG49"/>
<dbReference type="RefSeq" id="WP_146783680.1">
    <property type="nucleotide sequence ID" value="NZ_BAABIO010000006.1"/>
</dbReference>
<dbReference type="OrthoDB" id="677068at2"/>
<sequence length="142" mass="17123">MRESIRSTEKIYTRKEAADMLKGKERDIHLLREDLKQAYNDILLLTKEVQALKEKIQTHENPDDGYRKEWTWVKKIVFVLEQAGKPLRSPEIIEVLAKREEHLRNHWNQAQYFSAFLDMALKAERIKREKRKGERGFYYFLT</sequence>
<name>A0A5B8UG49_9BACT</name>
<protein>
    <submittedName>
        <fullName evidence="2">Uncharacterized protein</fullName>
    </submittedName>
</protein>
<proteinExistence type="predicted"/>
<accession>A0A5B8UG49</accession>
<reference evidence="2 3" key="1">
    <citation type="journal article" date="2015" name="Int. J. Syst. Evol. Microbiol.">
        <title>Flavisolibacter ginsenosidimutans sp. nov., with ginsenoside-converting activity isolated from soil used for cultivating ginseng.</title>
        <authorList>
            <person name="Zhao Y."/>
            <person name="Liu Q."/>
            <person name="Kang M.S."/>
            <person name="Jin F."/>
            <person name="Yu H."/>
            <person name="Im W.T."/>
        </authorList>
    </citation>
    <scope>NUCLEOTIDE SEQUENCE [LARGE SCALE GENOMIC DNA]</scope>
    <source>
        <strain evidence="2 3">Gsoil 636</strain>
    </source>
</reference>
<dbReference type="KEGG" id="fgg:FSB75_04980"/>
<organism evidence="2 3">
    <name type="scientific">Flavisolibacter ginsenosidimutans</name>
    <dbReference type="NCBI Taxonomy" id="661481"/>
    <lineage>
        <taxon>Bacteria</taxon>
        <taxon>Pseudomonadati</taxon>
        <taxon>Bacteroidota</taxon>
        <taxon>Chitinophagia</taxon>
        <taxon>Chitinophagales</taxon>
        <taxon>Chitinophagaceae</taxon>
        <taxon>Flavisolibacter</taxon>
    </lineage>
</organism>
<dbReference type="EMBL" id="CP042433">
    <property type="protein sequence ID" value="QEC55286.1"/>
    <property type="molecule type" value="Genomic_DNA"/>
</dbReference>
<keyword evidence="1" id="KW-0175">Coiled coil</keyword>
<evidence type="ECO:0000256" key="1">
    <source>
        <dbReference type="SAM" id="Coils"/>
    </source>
</evidence>
<feature type="coiled-coil region" evidence="1">
    <location>
        <begin position="21"/>
        <end position="55"/>
    </location>
</feature>
<keyword evidence="3" id="KW-1185">Reference proteome</keyword>
<evidence type="ECO:0000313" key="3">
    <source>
        <dbReference type="Proteomes" id="UP000321204"/>
    </source>
</evidence>
<gene>
    <name evidence="2" type="ORF">FSB75_04980</name>
</gene>
<evidence type="ECO:0000313" key="2">
    <source>
        <dbReference type="EMBL" id="QEC55286.1"/>
    </source>
</evidence>